<keyword evidence="1" id="KW-0808">Transferase</keyword>
<dbReference type="Gene3D" id="3.40.630.30">
    <property type="match status" value="1"/>
</dbReference>
<evidence type="ECO:0000256" key="1">
    <source>
        <dbReference type="ARBA" id="ARBA00022679"/>
    </source>
</evidence>
<evidence type="ECO:0000313" key="4">
    <source>
        <dbReference type="EMBL" id="NOU99067.1"/>
    </source>
</evidence>
<organism evidence="4 5">
    <name type="scientific">Paenibacillus planticolens</name>
    <dbReference type="NCBI Taxonomy" id="2654976"/>
    <lineage>
        <taxon>Bacteria</taxon>
        <taxon>Bacillati</taxon>
        <taxon>Bacillota</taxon>
        <taxon>Bacilli</taxon>
        <taxon>Bacillales</taxon>
        <taxon>Paenibacillaceae</taxon>
        <taxon>Paenibacillus</taxon>
    </lineage>
</organism>
<dbReference type="PANTHER" id="PTHR43420">
    <property type="entry name" value="ACETYLTRANSFERASE"/>
    <property type="match status" value="1"/>
</dbReference>
<dbReference type="InterPro" id="IPR056935">
    <property type="entry name" value="Rv0428c-like_C"/>
</dbReference>
<gene>
    <name evidence="4" type="ORF">GC097_03395</name>
</gene>
<dbReference type="EMBL" id="WHNZ01000012">
    <property type="protein sequence ID" value="NOU99067.1"/>
    <property type="molecule type" value="Genomic_DNA"/>
</dbReference>
<dbReference type="Pfam" id="PF24553">
    <property type="entry name" value="Rv0428c_C"/>
    <property type="match status" value="1"/>
</dbReference>
<dbReference type="InterPro" id="IPR050680">
    <property type="entry name" value="YpeA/RimI_acetyltransf"/>
</dbReference>
<keyword evidence="5" id="KW-1185">Reference proteome</keyword>
<feature type="domain" description="N-acetyltransferase" evidence="3">
    <location>
        <begin position="120"/>
        <end position="264"/>
    </location>
</feature>
<accession>A0ABX1ZHC2</accession>
<dbReference type="InterPro" id="IPR016181">
    <property type="entry name" value="Acyl_CoA_acyltransferase"/>
</dbReference>
<evidence type="ECO:0000313" key="5">
    <source>
        <dbReference type="Proteomes" id="UP000618579"/>
    </source>
</evidence>
<sequence>MNDSLTFCKAIEALAANIWPAEITAYLDNWQLRATRGVTKRANSVLAIGEYPQLANWLPHIEQFYADNSLPAIFHISDASPPGLDALLDSHGYALGTPSLVMIANSQDAAAAAAQKLVKRDVAALTAEWVTEADEEWLDAFLRLESYHEELKESYKGICERISDAKGFVKIRKGKHIIAVGTAVVQGEWAGFLNVVVSEAERGQGLGSYLMQALTAWSREHGAARQYLQVVASNTAAVSLYEKLGYQTKYGYHYRIKYDLRPLATS</sequence>
<comment type="caution">
    <text evidence="4">The sequence shown here is derived from an EMBL/GenBank/DDBJ whole genome shotgun (WGS) entry which is preliminary data.</text>
</comment>
<evidence type="ECO:0000256" key="2">
    <source>
        <dbReference type="ARBA" id="ARBA00023315"/>
    </source>
</evidence>
<dbReference type="PROSITE" id="PS51186">
    <property type="entry name" value="GNAT"/>
    <property type="match status" value="1"/>
</dbReference>
<name>A0ABX1ZHC2_9BACL</name>
<dbReference type="InterPro" id="IPR000182">
    <property type="entry name" value="GNAT_dom"/>
</dbReference>
<dbReference type="SUPFAM" id="SSF55729">
    <property type="entry name" value="Acyl-CoA N-acyltransferases (Nat)"/>
    <property type="match status" value="1"/>
</dbReference>
<dbReference type="CDD" id="cd04301">
    <property type="entry name" value="NAT_SF"/>
    <property type="match status" value="1"/>
</dbReference>
<dbReference type="PANTHER" id="PTHR43420:SF12">
    <property type="entry name" value="N-ACETYLTRANSFERASE DOMAIN-CONTAINING PROTEIN"/>
    <property type="match status" value="1"/>
</dbReference>
<keyword evidence="2" id="KW-0012">Acyltransferase</keyword>
<proteinExistence type="predicted"/>
<protein>
    <submittedName>
        <fullName evidence="4">GNAT family N-acetyltransferase</fullName>
    </submittedName>
</protein>
<dbReference type="RefSeq" id="WP_171681960.1">
    <property type="nucleotide sequence ID" value="NZ_WHNZ01000012.1"/>
</dbReference>
<reference evidence="4 5" key="1">
    <citation type="submission" date="2019-10" db="EMBL/GenBank/DDBJ databases">
        <title>Description of Paenibacillus pedi sp. nov.</title>
        <authorList>
            <person name="Carlier A."/>
            <person name="Qi S."/>
        </authorList>
    </citation>
    <scope>NUCLEOTIDE SEQUENCE [LARGE SCALE GENOMIC DNA]</scope>
    <source>
        <strain evidence="4 5">LMG 31457</strain>
    </source>
</reference>
<dbReference type="Proteomes" id="UP000618579">
    <property type="component" value="Unassembled WGS sequence"/>
</dbReference>
<evidence type="ECO:0000259" key="3">
    <source>
        <dbReference type="PROSITE" id="PS51186"/>
    </source>
</evidence>